<reference evidence="11 12" key="1">
    <citation type="journal article" date="2015" name="Genome Announc.">
        <title>Expanding the biotechnology potential of lactobacilli through comparative genomics of 213 strains and associated genera.</title>
        <authorList>
            <person name="Sun Z."/>
            <person name="Harris H.M."/>
            <person name="McCann A."/>
            <person name="Guo C."/>
            <person name="Argimon S."/>
            <person name="Zhang W."/>
            <person name="Yang X."/>
            <person name="Jeffery I.B."/>
            <person name="Cooney J.C."/>
            <person name="Kagawa T.F."/>
            <person name="Liu W."/>
            <person name="Song Y."/>
            <person name="Salvetti E."/>
            <person name="Wrobel A."/>
            <person name="Rasinkangas P."/>
            <person name="Parkhill J."/>
            <person name="Rea M.C."/>
            <person name="O'Sullivan O."/>
            <person name="Ritari J."/>
            <person name="Douillard F.P."/>
            <person name="Paul Ross R."/>
            <person name="Yang R."/>
            <person name="Briner A.E."/>
            <person name="Felis G.E."/>
            <person name="de Vos W.M."/>
            <person name="Barrangou R."/>
            <person name="Klaenhammer T.R."/>
            <person name="Caufield P.W."/>
            <person name="Cui Y."/>
            <person name="Zhang H."/>
            <person name="O'Toole P.W."/>
        </authorList>
    </citation>
    <scope>NUCLEOTIDE SEQUENCE [LARGE SCALE GENOMIC DNA]</scope>
    <source>
        <strain evidence="9 12">ATCC BAA-66</strain>
        <strain evidence="10 11">DSM 13344</strain>
    </source>
</reference>
<keyword evidence="4 7" id="KW-0812">Transmembrane</keyword>
<feature type="transmembrane region" description="Helical" evidence="7">
    <location>
        <begin position="257"/>
        <end position="276"/>
    </location>
</feature>
<feature type="transmembrane region" description="Helical" evidence="7">
    <location>
        <begin position="7"/>
        <end position="24"/>
    </location>
</feature>
<feature type="transmembrane region" description="Helical" evidence="7">
    <location>
        <begin position="36"/>
        <end position="54"/>
    </location>
</feature>
<dbReference type="InterPro" id="IPR020846">
    <property type="entry name" value="MFS_dom"/>
</dbReference>
<keyword evidence="2" id="KW-0813">Transport</keyword>
<dbReference type="GO" id="GO:0005886">
    <property type="term" value="C:plasma membrane"/>
    <property type="evidence" value="ECO:0007669"/>
    <property type="project" value="UniProtKB-SubCell"/>
</dbReference>
<feature type="transmembrane region" description="Helical" evidence="7">
    <location>
        <begin position="350"/>
        <end position="370"/>
    </location>
</feature>
<sequence length="381" mass="41201">MASILSISMVGGVTTIITGILPQLEHEYPTLPTTMIEWLVTAANLSALVTLLTNSWFTKRWGIKRTVITGLIVSMLAGTAPLFSHQFAGLMFSRLVLGLGIGLFSPHAISLIVHVYSGDRQARLLGYQVGLGALGNAIFLAMAGVIVLSGWRNVFLLYLLLGLVALLAAAGLPEGTETPPTQTEKRPKLPLRNWGFVGLAFVTYLLIWGVQLKLPSLFQERDLGGVSIANWTLSAMNIGGMAAGLTFGLLYRKYHRFTLVIGYAGAAITTFLLLLAHQAGPAIIAAVLFNFIYSYTGPYLVFRSQQGLAPQLVNAMSSWLTIATIISAFFAPLLWNTLGQLGPGTVTDNTLLWTAVFLSLIAVSITMLFIRPHTAPIRKKE</sequence>
<dbReference type="STRING" id="81857.IV38_GL000919"/>
<feature type="transmembrane region" description="Helical" evidence="7">
    <location>
        <begin position="66"/>
        <end position="83"/>
    </location>
</feature>
<dbReference type="InterPro" id="IPR050189">
    <property type="entry name" value="MFS_Efflux_Transporters"/>
</dbReference>
<evidence type="ECO:0000313" key="9">
    <source>
        <dbReference type="EMBL" id="KRN28715.1"/>
    </source>
</evidence>
<feature type="transmembrane region" description="Helical" evidence="7">
    <location>
        <begin position="193"/>
        <end position="211"/>
    </location>
</feature>
<evidence type="ECO:0000259" key="8">
    <source>
        <dbReference type="PROSITE" id="PS50850"/>
    </source>
</evidence>
<proteinExistence type="predicted"/>
<dbReference type="InterPro" id="IPR036259">
    <property type="entry name" value="MFS_trans_sf"/>
</dbReference>
<feature type="transmembrane region" description="Helical" evidence="7">
    <location>
        <begin position="95"/>
        <end position="117"/>
    </location>
</feature>
<keyword evidence="3" id="KW-1003">Cell membrane</keyword>
<dbReference type="Proteomes" id="UP000051645">
    <property type="component" value="Unassembled WGS sequence"/>
</dbReference>
<keyword evidence="5 7" id="KW-1133">Transmembrane helix</keyword>
<accession>A0A0R2FLX8</accession>
<gene>
    <name evidence="9" type="ORF">IV38_GL000919</name>
    <name evidence="10" type="ORF">IV40_GL000934</name>
</gene>
<evidence type="ECO:0000313" key="12">
    <source>
        <dbReference type="Proteomes" id="UP000051751"/>
    </source>
</evidence>
<dbReference type="InterPro" id="IPR011701">
    <property type="entry name" value="MFS"/>
</dbReference>
<feature type="transmembrane region" description="Helical" evidence="7">
    <location>
        <begin position="313"/>
        <end position="335"/>
    </location>
</feature>
<protein>
    <submittedName>
        <fullName evidence="9">Transport protein</fullName>
    </submittedName>
</protein>
<evidence type="ECO:0000256" key="5">
    <source>
        <dbReference type="ARBA" id="ARBA00022989"/>
    </source>
</evidence>
<evidence type="ECO:0000256" key="6">
    <source>
        <dbReference type="ARBA" id="ARBA00023136"/>
    </source>
</evidence>
<feature type="transmembrane region" description="Helical" evidence="7">
    <location>
        <begin position="129"/>
        <end position="149"/>
    </location>
</feature>
<evidence type="ECO:0000256" key="4">
    <source>
        <dbReference type="ARBA" id="ARBA00022692"/>
    </source>
</evidence>
<dbReference type="PANTHER" id="PTHR43124">
    <property type="entry name" value="PURINE EFFLUX PUMP PBUE"/>
    <property type="match status" value="1"/>
</dbReference>
<comment type="subcellular location">
    <subcellularLocation>
        <location evidence="1">Cell membrane</location>
        <topology evidence="1">Multi-pass membrane protein</topology>
    </subcellularLocation>
</comment>
<dbReference type="Pfam" id="PF07690">
    <property type="entry name" value="MFS_1"/>
    <property type="match status" value="1"/>
</dbReference>
<dbReference type="Gene3D" id="1.20.1250.20">
    <property type="entry name" value="MFS general substrate transporter like domains"/>
    <property type="match status" value="1"/>
</dbReference>
<dbReference type="EMBL" id="JQAT01000002">
    <property type="protein sequence ID" value="KRN28715.1"/>
    <property type="molecule type" value="Genomic_DNA"/>
</dbReference>
<evidence type="ECO:0000313" key="10">
    <source>
        <dbReference type="EMBL" id="KRN32875.1"/>
    </source>
</evidence>
<evidence type="ECO:0000313" key="11">
    <source>
        <dbReference type="Proteomes" id="UP000051645"/>
    </source>
</evidence>
<evidence type="ECO:0000256" key="1">
    <source>
        <dbReference type="ARBA" id="ARBA00004651"/>
    </source>
</evidence>
<feature type="transmembrane region" description="Helical" evidence="7">
    <location>
        <begin position="231"/>
        <end position="250"/>
    </location>
</feature>
<dbReference type="SUPFAM" id="SSF103473">
    <property type="entry name" value="MFS general substrate transporter"/>
    <property type="match status" value="1"/>
</dbReference>
<name>A0A0R2FLX8_9LACO</name>
<organism evidence="9 12">
    <name type="scientific">Lactobacillus selangorensis</name>
    <dbReference type="NCBI Taxonomy" id="81857"/>
    <lineage>
        <taxon>Bacteria</taxon>
        <taxon>Bacillati</taxon>
        <taxon>Bacillota</taxon>
        <taxon>Bacilli</taxon>
        <taxon>Lactobacillales</taxon>
        <taxon>Lactobacillaceae</taxon>
        <taxon>Lactobacillus</taxon>
    </lineage>
</organism>
<feature type="transmembrane region" description="Helical" evidence="7">
    <location>
        <begin position="282"/>
        <end position="301"/>
    </location>
</feature>
<evidence type="ECO:0000256" key="2">
    <source>
        <dbReference type="ARBA" id="ARBA00022448"/>
    </source>
</evidence>
<dbReference type="EMBL" id="JQAZ01000002">
    <property type="protein sequence ID" value="KRN32875.1"/>
    <property type="molecule type" value="Genomic_DNA"/>
</dbReference>
<feature type="domain" description="Major facilitator superfamily (MFS) profile" evidence="8">
    <location>
        <begin position="1"/>
        <end position="374"/>
    </location>
</feature>
<feature type="transmembrane region" description="Helical" evidence="7">
    <location>
        <begin position="155"/>
        <end position="172"/>
    </location>
</feature>
<dbReference type="Proteomes" id="UP000051751">
    <property type="component" value="Unassembled WGS sequence"/>
</dbReference>
<comment type="caution">
    <text evidence="9">The sequence shown here is derived from an EMBL/GenBank/DDBJ whole genome shotgun (WGS) entry which is preliminary data.</text>
</comment>
<keyword evidence="11" id="KW-1185">Reference proteome</keyword>
<dbReference type="PROSITE" id="PS50850">
    <property type="entry name" value="MFS"/>
    <property type="match status" value="1"/>
</dbReference>
<keyword evidence="6 7" id="KW-0472">Membrane</keyword>
<dbReference type="PANTHER" id="PTHR43124:SF3">
    <property type="entry name" value="CHLORAMPHENICOL EFFLUX PUMP RV0191"/>
    <property type="match status" value="1"/>
</dbReference>
<dbReference type="AlphaFoldDB" id="A0A0R2FLX8"/>
<evidence type="ECO:0000256" key="7">
    <source>
        <dbReference type="SAM" id="Phobius"/>
    </source>
</evidence>
<dbReference type="GO" id="GO:0022857">
    <property type="term" value="F:transmembrane transporter activity"/>
    <property type="evidence" value="ECO:0007669"/>
    <property type="project" value="InterPro"/>
</dbReference>
<dbReference type="PATRIC" id="fig|81857.3.peg.922"/>
<evidence type="ECO:0000256" key="3">
    <source>
        <dbReference type="ARBA" id="ARBA00022475"/>
    </source>
</evidence>